<dbReference type="OrthoDB" id="9781769at2"/>
<dbReference type="SUPFAM" id="SSF56784">
    <property type="entry name" value="HAD-like"/>
    <property type="match status" value="1"/>
</dbReference>
<dbReference type="AlphaFoldDB" id="A0A1H6CJV9"/>
<dbReference type="Proteomes" id="UP000236754">
    <property type="component" value="Unassembled WGS sequence"/>
</dbReference>
<dbReference type="PANTHER" id="PTHR43434">
    <property type="entry name" value="PHOSPHOGLYCOLATE PHOSPHATASE"/>
    <property type="match status" value="1"/>
</dbReference>
<dbReference type="Pfam" id="PF12710">
    <property type="entry name" value="HAD"/>
    <property type="match status" value="1"/>
</dbReference>
<dbReference type="InterPro" id="IPR050155">
    <property type="entry name" value="HAD-like_hydrolase_sf"/>
</dbReference>
<dbReference type="InterPro" id="IPR036412">
    <property type="entry name" value="HAD-like_sf"/>
</dbReference>
<keyword evidence="2" id="KW-1185">Reference proteome</keyword>
<dbReference type="RefSeq" id="WP_103887602.1">
    <property type="nucleotide sequence ID" value="NZ_FNVU01000009.1"/>
</dbReference>
<dbReference type="SFLD" id="SFLDS00003">
    <property type="entry name" value="Haloacid_Dehalogenase"/>
    <property type="match status" value="1"/>
</dbReference>
<reference evidence="1 2" key="1">
    <citation type="submission" date="2016-10" db="EMBL/GenBank/DDBJ databases">
        <authorList>
            <person name="de Groot N.N."/>
        </authorList>
    </citation>
    <scope>NUCLEOTIDE SEQUENCE [LARGE SCALE GENOMIC DNA]</scope>
    <source>
        <strain evidence="1 2">CGMCC 4.2023</strain>
    </source>
</reference>
<evidence type="ECO:0000313" key="1">
    <source>
        <dbReference type="EMBL" id="SEG73249.1"/>
    </source>
</evidence>
<dbReference type="GO" id="GO:0006281">
    <property type="term" value="P:DNA repair"/>
    <property type="evidence" value="ECO:0007669"/>
    <property type="project" value="TreeGrafter"/>
</dbReference>
<name>A0A1H6CJV9_9ACTN</name>
<dbReference type="PANTHER" id="PTHR43434:SF1">
    <property type="entry name" value="PHOSPHOGLYCOLATE PHOSPHATASE"/>
    <property type="match status" value="1"/>
</dbReference>
<dbReference type="Gene3D" id="3.40.50.1000">
    <property type="entry name" value="HAD superfamily/HAD-like"/>
    <property type="match status" value="1"/>
</dbReference>
<organism evidence="1 2">
    <name type="scientific">Actinacidiphila yanglinensis</name>
    <dbReference type="NCBI Taxonomy" id="310779"/>
    <lineage>
        <taxon>Bacteria</taxon>
        <taxon>Bacillati</taxon>
        <taxon>Actinomycetota</taxon>
        <taxon>Actinomycetes</taxon>
        <taxon>Kitasatosporales</taxon>
        <taxon>Streptomycetaceae</taxon>
        <taxon>Actinacidiphila</taxon>
    </lineage>
</organism>
<dbReference type="Gene3D" id="1.10.150.240">
    <property type="entry name" value="Putative phosphatase, domain 2"/>
    <property type="match status" value="1"/>
</dbReference>
<gene>
    <name evidence="1" type="ORF">SAMN05216223_10994</name>
</gene>
<dbReference type="EMBL" id="FNVU01000009">
    <property type="protein sequence ID" value="SEG73249.1"/>
    <property type="molecule type" value="Genomic_DNA"/>
</dbReference>
<dbReference type="SFLD" id="SFLDG01129">
    <property type="entry name" value="C1.5:_HAD__Beta-PGM__Phosphata"/>
    <property type="match status" value="1"/>
</dbReference>
<dbReference type="InterPro" id="IPR023214">
    <property type="entry name" value="HAD_sf"/>
</dbReference>
<dbReference type="GO" id="GO:0005829">
    <property type="term" value="C:cytosol"/>
    <property type="evidence" value="ECO:0007669"/>
    <property type="project" value="TreeGrafter"/>
</dbReference>
<sequence length="245" mass="25159">MATAEDPAGAGPLLVLWDVDRTLVAIGGGVSQETWALAFHRVTGRRPTEFPDMSGRTDRAIVADVLRLNGIASSEPLVAAVYTALADAAEEYAPRMREVGTVLPGARETVAALAAGGTVQTLVTGNLRPIARAKLAACDLTAHLDLSVGGYGADGTDRADLVRRARERATAAYGAPFAGSRTIVIGDTPHDIRGAHDAGALAIAVATGRSPAPELAAADLVLPDLTHHAAAWPGFLAARGLAHLA</sequence>
<accession>A0A1H6CJV9</accession>
<protein>
    <submittedName>
        <fullName evidence="1">Phosphoglycolate phosphatase, HAD superfamily</fullName>
    </submittedName>
</protein>
<dbReference type="InterPro" id="IPR023198">
    <property type="entry name" value="PGP-like_dom2"/>
</dbReference>
<proteinExistence type="predicted"/>
<dbReference type="GO" id="GO:0008967">
    <property type="term" value="F:phosphoglycolate phosphatase activity"/>
    <property type="evidence" value="ECO:0007669"/>
    <property type="project" value="TreeGrafter"/>
</dbReference>
<evidence type="ECO:0000313" key="2">
    <source>
        <dbReference type="Proteomes" id="UP000236754"/>
    </source>
</evidence>